<evidence type="ECO:0000256" key="1">
    <source>
        <dbReference type="SAM" id="MobiDB-lite"/>
    </source>
</evidence>
<accession>A0A9N8HF14</accession>
<evidence type="ECO:0000256" key="2">
    <source>
        <dbReference type="SAM" id="SignalP"/>
    </source>
</evidence>
<evidence type="ECO:0008006" key="5">
    <source>
        <dbReference type="Google" id="ProtNLM"/>
    </source>
</evidence>
<keyword evidence="2" id="KW-0732">Signal</keyword>
<gene>
    <name evidence="3" type="ORF">SEMRO_502_G155580.2</name>
</gene>
<protein>
    <recommendedName>
        <fullName evidence="5">VOC domain-containing protein</fullName>
    </recommendedName>
</protein>
<dbReference type="PANTHER" id="PTHR40280:SF1">
    <property type="entry name" value="VOC DOMAIN-CONTAINING PROTEIN"/>
    <property type="match status" value="1"/>
</dbReference>
<feature type="compositionally biased region" description="Low complexity" evidence="1">
    <location>
        <begin position="303"/>
        <end position="322"/>
    </location>
</feature>
<dbReference type="SUPFAM" id="SSF54593">
    <property type="entry name" value="Glyoxalase/Bleomycin resistance protein/Dihydroxybiphenyl dioxygenase"/>
    <property type="match status" value="2"/>
</dbReference>
<evidence type="ECO:0000313" key="4">
    <source>
        <dbReference type="Proteomes" id="UP001153069"/>
    </source>
</evidence>
<evidence type="ECO:0000313" key="3">
    <source>
        <dbReference type="EMBL" id="CAB9511766.1"/>
    </source>
</evidence>
<keyword evidence="4" id="KW-1185">Reference proteome</keyword>
<dbReference type="PANTHER" id="PTHR40280">
    <property type="entry name" value="BLR6907 PROTEIN"/>
    <property type="match status" value="1"/>
</dbReference>
<dbReference type="AlphaFoldDB" id="A0A9N8HF14"/>
<reference evidence="3" key="1">
    <citation type="submission" date="2020-06" db="EMBL/GenBank/DDBJ databases">
        <authorList>
            <consortium name="Plant Systems Biology data submission"/>
        </authorList>
    </citation>
    <scope>NUCLEOTIDE SEQUENCE</scope>
    <source>
        <strain evidence="3">D6</strain>
    </source>
</reference>
<proteinExistence type="predicted"/>
<feature type="region of interest" description="Disordered" evidence="1">
    <location>
        <begin position="301"/>
        <end position="322"/>
    </location>
</feature>
<dbReference type="InterPro" id="IPR029068">
    <property type="entry name" value="Glyas_Bleomycin-R_OHBP_Dase"/>
</dbReference>
<feature type="chain" id="PRO_5040365429" description="VOC domain-containing protein" evidence="2">
    <location>
        <begin position="34"/>
        <end position="408"/>
    </location>
</feature>
<sequence>MALHRPPCRLRVSNMPSALVILILWICLSCVSALQNPQIATFSSTTKSRLMSAALSSSDTIADRSTLSLLEHVNIDIPSHEYAVPFYYDILGCGVDPRMAHNFVNHPAKESTIWANCGASQFHLCYSPETSPGLPGRIGLRYDSLDGLQQRLQEHRQEKKEETTRCFQSFQLDQQDSQGNPQITIVDRYNNEFVCRALPSPIPSSPIASNQPILGISSDDEAEEWTDLAQRYGREKSDCRGIDYLEIACPTETAESIAQFYESVFDANTNVIPLPDNTKIAMIALGNIRTNGRADQYLLFKEQPQQQPDDTTGTTTTTTTSTQKQQHHIALYVGQVKADFNQAYRNAEMAGVVWINPRFEDKVDTLTAAQQWNQFRFKNIVDLETGKPIVELEHEVRSTEHSSWPVVL</sequence>
<organism evidence="3 4">
    <name type="scientific">Seminavis robusta</name>
    <dbReference type="NCBI Taxonomy" id="568900"/>
    <lineage>
        <taxon>Eukaryota</taxon>
        <taxon>Sar</taxon>
        <taxon>Stramenopiles</taxon>
        <taxon>Ochrophyta</taxon>
        <taxon>Bacillariophyta</taxon>
        <taxon>Bacillariophyceae</taxon>
        <taxon>Bacillariophycidae</taxon>
        <taxon>Naviculales</taxon>
        <taxon>Naviculaceae</taxon>
        <taxon>Seminavis</taxon>
    </lineage>
</organism>
<dbReference type="Gene3D" id="3.10.180.10">
    <property type="entry name" value="2,3-Dihydroxybiphenyl 1,2-Dioxygenase, domain 1"/>
    <property type="match status" value="1"/>
</dbReference>
<comment type="caution">
    <text evidence="3">The sequence shown here is derived from an EMBL/GenBank/DDBJ whole genome shotgun (WGS) entry which is preliminary data.</text>
</comment>
<feature type="signal peptide" evidence="2">
    <location>
        <begin position="1"/>
        <end position="33"/>
    </location>
</feature>
<dbReference type="Proteomes" id="UP001153069">
    <property type="component" value="Unassembled WGS sequence"/>
</dbReference>
<name>A0A9N8HF14_9STRA</name>
<dbReference type="EMBL" id="CAICTM010000501">
    <property type="protein sequence ID" value="CAB9511766.1"/>
    <property type="molecule type" value="Genomic_DNA"/>
</dbReference>
<dbReference type="OrthoDB" id="410751at2759"/>